<dbReference type="InterPro" id="IPR013083">
    <property type="entry name" value="Znf_RING/FYVE/PHD"/>
</dbReference>
<dbReference type="PROSITE" id="PS51257">
    <property type="entry name" value="PROKAR_LIPOPROTEIN"/>
    <property type="match status" value="1"/>
</dbReference>
<dbReference type="InterPro" id="IPR001965">
    <property type="entry name" value="Znf_PHD"/>
</dbReference>
<dbReference type="GO" id="GO:0008270">
    <property type="term" value="F:zinc ion binding"/>
    <property type="evidence" value="ECO:0007669"/>
    <property type="project" value="UniProtKB-KW"/>
</dbReference>
<evidence type="ECO:0000256" key="3">
    <source>
        <dbReference type="ARBA" id="ARBA00022833"/>
    </source>
</evidence>
<dbReference type="SUPFAM" id="SSF57903">
    <property type="entry name" value="FYVE/PHD zinc finger"/>
    <property type="match status" value="1"/>
</dbReference>
<accession>A0A7J0EMG5</accession>
<evidence type="ECO:0000256" key="1">
    <source>
        <dbReference type="ARBA" id="ARBA00022723"/>
    </source>
</evidence>
<dbReference type="Pfam" id="PF00628">
    <property type="entry name" value="PHD"/>
    <property type="match status" value="1"/>
</dbReference>
<dbReference type="Proteomes" id="UP000585474">
    <property type="component" value="Unassembled WGS sequence"/>
</dbReference>
<proteinExistence type="predicted"/>
<evidence type="ECO:0000256" key="2">
    <source>
        <dbReference type="ARBA" id="ARBA00022771"/>
    </source>
</evidence>
<keyword evidence="2 4" id="KW-0863">Zinc-finger</keyword>
<dbReference type="CDD" id="cd15489">
    <property type="entry name" value="PHD_SF"/>
    <property type="match status" value="1"/>
</dbReference>
<dbReference type="SMART" id="SM00249">
    <property type="entry name" value="PHD"/>
    <property type="match status" value="1"/>
</dbReference>
<evidence type="ECO:0000256" key="4">
    <source>
        <dbReference type="PROSITE-ProRule" id="PRU00146"/>
    </source>
</evidence>
<feature type="domain" description="PHD-type" evidence="6">
    <location>
        <begin position="126"/>
        <end position="177"/>
    </location>
</feature>
<protein>
    <recommendedName>
        <fullName evidence="6">PHD-type domain-containing protein</fullName>
    </recommendedName>
</protein>
<comment type="caution">
    <text evidence="7">The sequence shown here is derived from an EMBL/GenBank/DDBJ whole genome shotgun (WGS) entry which is preliminary data.</text>
</comment>
<dbReference type="Gene3D" id="3.30.40.10">
    <property type="entry name" value="Zinc/RING finger domain, C3HC4 (zinc finger)"/>
    <property type="match status" value="1"/>
</dbReference>
<organism evidence="7 8">
    <name type="scientific">Actinidia rufa</name>
    <dbReference type="NCBI Taxonomy" id="165716"/>
    <lineage>
        <taxon>Eukaryota</taxon>
        <taxon>Viridiplantae</taxon>
        <taxon>Streptophyta</taxon>
        <taxon>Embryophyta</taxon>
        <taxon>Tracheophyta</taxon>
        <taxon>Spermatophyta</taxon>
        <taxon>Magnoliopsida</taxon>
        <taxon>eudicotyledons</taxon>
        <taxon>Gunneridae</taxon>
        <taxon>Pentapetalae</taxon>
        <taxon>asterids</taxon>
        <taxon>Ericales</taxon>
        <taxon>Actinidiaceae</taxon>
        <taxon>Actinidia</taxon>
    </lineage>
</organism>
<gene>
    <name evidence="7" type="ORF">Acr_05g0008180</name>
</gene>
<keyword evidence="1" id="KW-0479">Metal-binding</keyword>
<dbReference type="PROSITE" id="PS50016">
    <property type="entry name" value="ZF_PHD_2"/>
    <property type="match status" value="1"/>
</dbReference>
<feature type="chain" id="PRO_5029595099" description="PHD-type domain-containing protein" evidence="5">
    <location>
        <begin position="24"/>
        <end position="261"/>
    </location>
</feature>
<evidence type="ECO:0000313" key="8">
    <source>
        <dbReference type="Proteomes" id="UP000585474"/>
    </source>
</evidence>
<evidence type="ECO:0000259" key="6">
    <source>
        <dbReference type="PROSITE" id="PS50016"/>
    </source>
</evidence>
<dbReference type="OrthoDB" id="1434165at2759"/>
<dbReference type="InterPro" id="IPR019786">
    <property type="entry name" value="Zinc_finger_PHD-type_CS"/>
</dbReference>
<sequence>MLTFRSFVTRLSLSLSLSSFVVGCARKFETIRNGSLTLSLKIETFERRDVSKGIAGELGVAISARLMELTYSTCDEAIGIDLNEVPSSSSSEALSPDAFAVVVRTFHGNPPAAAGGPATVPEDSSGAGCAACGQPEVRGHTVVCDGCERGFHISCTGMRGRQAVALDDWMCGECVSDGVRNSRWPLGLKSKLSGKKRNRAQFLDINSSPPSDGEGQWSEDFSDSRYECAFISFGSCNSDMHMNVEFIMIDYEDYVRRKLYS</sequence>
<feature type="signal peptide" evidence="5">
    <location>
        <begin position="1"/>
        <end position="23"/>
    </location>
</feature>
<keyword evidence="3" id="KW-0862">Zinc</keyword>
<name>A0A7J0EMG5_9ERIC</name>
<dbReference type="AlphaFoldDB" id="A0A7J0EMG5"/>
<dbReference type="InterPro" id="IPR019787">
    <property type="entry name" value="Znf_PHD-finger"/>
</dbReference>
<keyword evidence="8" id="KW-1185">Reference proteome</keyword>
<keyword evidence="5" id="KW-0732">Signal</keyword>
<dbReference type="PROSITE" id="PS01359">
    <property type="entry name" value="ZF_PHD_1"/>
    <property type="match status" value="1"/>
</dbReference>
<dbReference type="EMBL" id="BJWL01000005">
    <property type="protein sequence ID" value="GFY87179.1"/>
    <property type="molecule type" value="Genomic_DNA"/>
</dbReference>
<dbReference type="InterPro" id="IPR011011">
    <property type="entry name" value="Znf_FYVE_PHD"/>
</dbReference>
<evidence type="ECO:0000313" key="7">
    <source>
        <dbReference type="EMBL" id="GFY87179.1"/>
    </source>
</evidence>
<dbReference type="PANTHER" id="PTHR47162:SF8">
    <property type="entry name" value="METHYL-CPG-BINDING DOMAIN-CONTAINING PROTEIN 9"/>
    <property type="match status" value="1"/>
</dbReference>
<dbReference type="PANTHER" id="PTHR47162">
    <property type="entry name" value="OS02G0192300 PROTEIN"/>
    <property type="match status" value="1"/>
</dbReference>
<reference evidence="7 8" key="1">
    <citation type="submission" date="2019-07" db="EMBL/GenBank/DDBJ databases">
        <title>De Novo Assembly of kiwifruit Actinidia rufa.</title>
        <authorList>
            <person name="Sugita-Konishi S."/>
            <person name="Sato K."/>
            <person name="Mori E."/>
            <person name="Abe Y."/>
            <person name="Kisaki G."/>
            <person name="Hamano K."/>
            <person name="Suezawa K."/>
            <person name="Otani M."/>
            <person name="Fukuda T."/>
            <person name="Manabe T."/>
            <person name="Gomi K."/>
            <person name="Tabuchi M."/>
            <person name="Akimitsu K."/>
            <person name="Kataoka I."/>
        </authorList>
    </citation>
    <scope>NUCLEOTIDE SEQUENCE [LARGE SCALE GENOMIC DNA]</scope>
    <source>
        <strain evidence="8">cv. Fuchu</strain>
    </source>
</reference>
<evidence type="ECO:0000256" key="5">
    <source>
        <dbReference type="SAM" id="SignalP"/>
    </source>
</evidence>